<accession>A0A5Q5BNK9</accession>
<feature type="transmembrane region" description="Helical" evidence="6">
    <location>
        <begin position="28"/>
        <end position="50"/>
    </location>
</feature>
<evidence type="ECO:0000256" key="2">
    <source>
        <dbReference type="ARBA" id="ARBA00022475"/>
    </source>
</evidence>
<organism evidence="8">
    <name type="scientific">Mycobacterium sp. (strain MCS)</name>
    <dbReference type="NCBI Taxonomy" id="164756"/>
    <lineage>
        <taxon>Bacteria</taxon>
        <taxon>Bacillati</taxon>
        <taxon>Actinomycetota</taxon>
        <taxon>Actinomycetes</taxon>
        <taxon>Mycobacteriales</taxon>
        <taxon>Mycobacteriaceae</taxon>
        <taxon>Mycobacterium</taxon>
    </lineage>
</organism>
<dbReference type="KEGG" id="mmc:Mmcs_3841"/>
<keyword evidence="5 6" id="KW-0472">Membrane</keyword>
<evidence type="ECO:0000313" key="8">
    <source>
        <dbReference type="EMBL" id="ABG09946.1"/>
    </source>
</evidence>
<dbReference type="PANTHER" id="PTHR40077:SF2">
    <property type="entry name" value="MEMBRANE PROTEIN"/>
    <property type="match status" value="1"/>
</dbReference>
<sequence>MTAPETPTTAPAGVSIETIAKAVRNYRILAWATGIWLIVLCAEMVLKYIVKVDWPFLWLVAPIHGWVYFAYLLFTANLAVKVRWPIGKTIGVLLAGTIPLLGIIVEHYQTKNLKARFGL</sequence>
<dbReference type="Pfam" id="PF12823">
    <property type="entry name" value="DUF3817"/>
    <property type="match status" value="1"/>
</dbReference>
<dbReference type="NCBIfam" id="TIGR03954">
    <property type="entry name" value="integ_memb_HG"/>
    <property type="match status" value="1"/>
</dbReference>
<feature type="transmembrane region" description="Helical" evidence="6">
    <location>
        <begin position="56"/>
        <end position="74"/>
    </location>
</feature>
<dbReference type="GO" id="GO:0005886">
    <property type="term" value="C:plasma membrane"/>
    <property type="evidence" value="ECO:0007669"/>
    <property type="project" value="UniProtKB-SubCell"/>
</dbReference>
<evidence type="ECO:0000256" key="6">
    <source>
        <dbReference type="SAM" id="Phobius"/>
    </source>
</evidence>
<feature type="transmembrane region" description="Helical" evidence="6">
    <location>
        <begin position="86"/>
        <end position="105"/>
    </location>
</feature>
<proteinExistence type="predicted"/>
<gene>
    <name evidence="8" type="ordered locus">Mmcs_3841</name>
</gene>
<feature type="domain" description="DUF3817" evidence="7">
    <location>
        <begin position="24"/>
        <end position="110"/>
    </location>
</feature>
<evidence type="ECO:0000256" key="3">
    <source>
        <dbReference type="ARBA" id="ARBA00022692"/>
    </source>
</evidence>
<keyword evidence="3 6" id="KW-0812">Transmembrane</keyword>
<keyword evidence="4 6" id="KW-1133">Transmembrane helix</keyword>
<protein>
    <recommendedName>
        <fullName evidence="7">DUF3817 domain-containing protein</fullName>
    </recommendedName>
</protein>
<evidence type="ECO:0000256" key="1">
    <source>
        <dbReference type="ARBA" id="ARBA00004651"/>
    </source>
</evidence>
<evidence type="ECO:0000256" key="4">
    <source>
        <dbReference type="ARBA" id="ARBA00022989"/>
    </source>
</evidence>
<dbReference type="PANTHER" id="PTHR40077">
    <property type="entry name" value="MEMBRANE PROTEIN-RELATED"/>
    <property type="match status" value="1"/>
</dbReference>
<reference evidence="8" key="1">
    <citation type="submission" date="2006-06" db="EMBL/GenBank/DDBJ databases">
        <title>Complete sequence of chromosome of Mycobacterium sp. MCS.</title>
        <authorList>
            <consortium name="US DOE Joint Genome Institute"/>
            <person name="Copeland A."/>
            <person name="Lucas S."/>
            <person name="Lapidus A."/>
            <person name="Barry K."/>
            <person name="Detter J.C."/>
            <person name="Glavina del Rio T."/>
            <person name="Hammon N."/>
            <person name="Israni S."/>
            <person name="Dalin E."/>
            <person name="Tice H."/>
            <person name="Pitluck S."/>
            <person name="Martinez M."/>
            <person name="Schmutz J."/>
            <person name="Larimer F."/>
            <person name="Land M."/>
            <person name="Hauser L."/>
            <person name="Kyrpides N."/>
            <person name="Kim E."/>
            <person name="Miller C.D."/>
            <person name="Hughes J.E."/>
            <person name="Anderson A.J."/>
            <person name="Sims R.C."/>
            <person name="Richardson P."/>
        </authorList>
    </citation>
    <scope>NUCLEOTIDE SEQUENCE [LARGE SCALE GENOMIC DNA]</scope>
    <source>
        <strain evidence="8">MCS</strain>
    </source>
</reference>
<keyword evidence="2" id="KW-1003">Cell membrane</keyword>
<comment type="subcellular location">
    <subcellularLocation>
        <location evidence="1">Cell membrane</location>
        <topology evidence="1">Multi-pass membrane protein</topology>
    </subcellularLocation>
</comment>
<dbReference type="InterPro" id="IPR023845">
    <property type="entry name" value="DUF3817_TM"/>
</dbReference>
<dbReference type="AlphaFoldDB" id="A0A5Q5BNK9"/>
<evidence type="ECO:0000259" key="7">
    <source>
        <dbReference type="Pfam" id="PF12823"/>
    </source>
</evidence>
<evidence type="ECO:0000256" key="5">
    <source>
        <dbReference type="ARBA" id="ARBA00023136"/>
    </source>
</evidence>
<dbReference type="EMBL" id="CP000384">
    <property type="protein sequence ID" value="ABG09946.1"/>
    <property type="molecule type" value="Genomic_DNA"/>
</dbReference>
<name>A0A5Q5BNK9_MYCSS</name>